<feature type="transmembrane region" description="Helical" evidence="6">
    <location>
        <begin position="132"/>
        <end position="151"/>
    </location>
</feature>
<gene>
    <name evidence="7" type="ORF">AXG55_05350</name>
</gene>
<dbReference type="OrthoDB" id="9768885at2"/>
<feature type="transmembrane region" description="Helical" evidence="6">
    <location>
        <begin position="206"/>
        <end position="231"/>
    </location>
</feature>
<dbReference type="PANTHER" id="PTHR42865">
    <property type="entry name" value="PROTON/GLUTAMATE-ASPARTATE SYMPORTER"/>
    <property type="match status" value="1"/>
</dbReference>
<keyword evidence="2" id="KW-0813">Transport</keyword>
<evidence type="ECO:0000256" key="2">
    <source>
        <dbReference type="ARBA" id="ARBA00022448"/>
    </source>
</evidence>
<dbReference type="EMBL" id="CP017834">
    <property type="protein sequence ID" value="APJ03361.1"/>
    <property type="molecule type" value="Genomic_DNA"/>
</dbReference>
<dbReference type="InterPro" id="IPR001991">
    <property type="entry name" value="Na-dicarboxylate_symporter"/>
</dbReference>
<organism evidence="7 8">
    <name type="scientific">Silvanigrella aquatica</name>
    <dbReference type="NCBI Taxonomy" id="1915309"/>
    <lineage>
        <taxon>Bacteria</taxon>
        <taxon>Pseudomonadati</taxon>
        <taxon>Bdellovibrionota</taxon>
        <taxon>Oligoflexia</taxon>
        <taxon>Silvanigrellales</taxon>
        <taxon>Silvanigrellaceae</taxon>
        <taxon>Silvanigrella</taxon>
    </lineage>
</organism>
<feature type="transmembrane region" description="Helical" evidence="6">
    <location>
        <begin position="50"/>
        <end position="68"/>
    </location>
</feature>
<keyword evidence="5 6" id="KW-0472">Membrane</keyword>
<feature type="transmembrane region" description="Helical" evidence="6">
    <location>
        <begin position="243"/>
        <end position="264"/>
    </location>
</feature>
<protein>
    <recommendedName>
        <fullName evidence="9">Transporter</fullName>
    </recommendedName>
</protein>
<feature type="transmembrane region" description="Helical" evidence="6">
    <location>
        <begin position="172"/>
        <end position="191"/>
    </location>
</feature>
<dbReference type="PANTHER" id="PTHR42865:SF8">
    <property type="entry name" value="SERINE_THREONINE TRANSPORTER SSTT"/>
    <property type="match status" value="1"/>
</dbReference>
<dbReference type="GO" id="GO:0005886">
    <property type="term" value="C:plasma membrane"/>
    <property type="evidence" value="ECO:0007669"/>
    <property type="project" value="TreeGrafter"/>
</dbReference>
<feature type="transmembrane region" description="Helical" evidence="6">
    <location>
        <begin position="318"/>
        <end position="346"/>
    </location>
</feature>
<dbReference type="AlphaFoldDB" id="A0A1L4CZI7"/>
<dbReference type="Proteomes" id="UP000184731">
    <property type="component" value="Chromosome"/>
</dbReference>
<feature type="transmembrane region" description="Helical" evidence="6">
    <location>
        <begin position="12"/>
        <end position="30"/>
    </location>
</feature>
<evidence type="ECO:0000256" key="5">
    <source>
        <dbReference type="ARBA" id="ARBA00023136"/>
    </source>
</evidence>
<feature type="transmembrane region" description="Helical" evidence="6">
    <location>
        <begin position="75"/>
        <end position="95"/>
    </location>
</feature>
<accession>A0A1L4CZI7</accession>
<keyword evidence="8" id="KW-1185">Reference proteome</keyword>
<dbReference type="RefSeq" id="WP_148697092.1">
    <property type="nucleotide sequence ID" value="NZ_CP017834.1"/>
</dbReference>
<sequence length="403" mass="44113">MIKYFPKILNSIIFKLLITLIFGFFFGNLLPASMQSILYALSLTLKETLVFFLPFIIFSCIFSCLLSFKSNVFKFIVILLVCICISGYISTFIGYNVSKFALSGFGDVPLANAIANNTNALKPYWDLKLPSLISNNFALFAGFLSGIIFSYSRFKTQKVLHFANKMRNIVTLFLNKLFVPVLPLFALGFVIKLESDGVLSVIVKSYFPLVVAIILTEILYLSLLYFIGAGFSPKKFLYFAKNVLPAGMMGFSTMSSMAALPLNINAAEKNTGQVDLSRTIVPATVNVHLVGDSIAVPMIAFAIMTTFGLSFPDLPTFFMFATLFVIAKFGVAGIPGGGIVVMIPILEKYLGFSPEMSGLITAIYILLDPLNTAANVLGNGAFTILTTKILKKKESVKPTLSVN</sequence>
<evidence type="ECO:0000256" key="6">
    <source>
        <dbReference type="SAM" id="Phobius"/>
    </source>
</evidence>
<feature type="transmembrane region" description="Helical" evidence="6">
    <location>
        <begin position="358"/>
        <end position="385"/>
    </location>
</feature>
<dbReference type="PRINTS" id="PR00173">
    <property type="entry name" value="EDTRNSPORT"/>
</dbReference>
<evidence type="ECO:0000313" key="7">
    <source>
        <dbReference type="EMBL" id="APJ03361.1"/>
    </source>
</evidence>
<evidence type="ECO:0000256" key="1">
    <source>
        <dbReference type="ARBA" id="ARBA00004141"/>
    </source>
</evidence>
<evidence type="ECO:0000256" key="4">
    <source>
        <dbReference type="ARBA" id="ARBA00022989"/>
    </source>
</evidence>
<dbReference type="STRING" id="1915309.AXG55_05350"/>
<dbReference type="InterPro" id="IPR036458">
    <property type="entry name" value="Na:dicarbo_symporter_sf"/>
</dbReference>
<reference evidence="7 8" key="1">
    <citation type="submission" date="2016-10" db="EMBL/GenBank/DDBJ databases">
        <title>Silvanigrella aquatica sp. nov., isolated from a freshwater lake located in the Black Forest, Germany, description of Silvanigrellaceae fam. nov., Silvanigrellales ord. nov., reclassification of the order Bdellovibrionales in the class Oligoflexia, reclassification of the families Bacteriovoracaceae and Halobacteriovoraceae in the new order Bacteriovoracales ord. nov., and reclassification of the family Pseudobacteriovoracaceae in the order Oligoflexiales.</title>
        <authorList>
            <person name="Hahn M.W."/>
            <person name="Schmidt J."/>
            <person name="Koll U."/>
            <person name="Rohde M."/>
            <person name="Verbag S."/>
            <person name="Pitt A."/>
            <person name="Nakai R."/>
            <person name="Naganuma T."/>
            <person name="Lang E."/>
        </authorList>
    </citation>
    <scope>NUCLEOTIDE SEQUENCE [LARGE SCALE GENOMIC DNA]</scope>
    <source>
        <strain evidence="7 8">MWH-Nonnen-W8red</strain>
    </source>
</reference>
<comment type="subcellular location">
    <subcellularLocation>
        <location evidence="1">Membrane</location>
        <topology evidence="1">Multi-pass membrane protein</topology>
    </subcellularLocation>
</comment>
<evidence type="ECO:0000256" key="3">
    <source>
        <dbReference type="ARBA" id="ARBA00022692"/>
    </source>
</evidence>
<evidence type="ECO:0000313" key="8">
    <source>
        <dbReference type="Proteomes" id="UP000184731"/>
    </source>
</evidence>
<dbReference type="GO" id="GO:0005295">
    <property type="term" value="F:neutral L-amino acid:sodium symporter activity"/>
    <property type="evidence" value="ECO:0007669"/>
    <property type="project" value="TreeGrafter"/>
</dbReference>
<feature type="transmembrane region" description="Helical" evidence="6">
    <location>
        <begin position="294"/>
        <end position="311"/>
    </location>
</feature>
<dbReference type="SUPFAM" id="SSF118215">
    <property type="entry name" value="Proton glutamate symport protein"/>
    <property type="match status" value="1"/>
</dbReference>
<dbReference type="Gene3D" id="1.10.3860.10">
    <property type="entry name" value="Sodium:dicarboxylate symporter"/>
    <property type="match status" value="1"/>
</dbReference>
<keyword evidence="3 6" id="KW-0812">Transmembrane</keyword>
<dbReference type="GO" id="GO:0032329">
    <property type="term" value="P:serine transport"/>
    <property type="evidence" value="ECO:0007669"/>
    <property type="project" value="TreeGrafter"/>
</dbReference>
<name>A0A1L4CZI7_9BACT</name>
<proteinExistence type="predicted"/>
<dbReference type="Pfam" id="PF00375">
    <property type="entry name" value="SDF"/>
    <property type="match status" value="1"/>
</dbReference>
<dbReference type="KEGG" id="saqi:AXG55_05350"/>
<evidence type="ECO:0008006" key="9">
    <source>
        <dbReference type="Google" id="ProtNLM"/>
    </source>
</evidence>
<keyword evidence="4 6" id="KW-1133">Transmembrane helix</keyword>